<dbReference type="Pfam" id="PF26639">
    <property type="entry name" value="Het-6_barrel"/>
    <property type="match status" value="1"/>
</dbReference>
<dbReference type="InterPro" id="IPR052895">
    <property type="entry name" value="HetReg/Transcr_Mod"/>
</dbReference>
<proteinExistence type="predicted"/>
<accession>A0A6A6B1U7</accession>
<evidence type="ECO:0000313" key="2">
    <source>
        <dbReference type="EMBL" id="KAF2137558.1"/>
    </source>
</evidence>
<dbReference type="PANTHER" id="PTHR24148">
    <property type="entry name" value="ANKYRIN REPEAT DOMAIN-CONTAINING PROTEIN 39 HOMOLOG-RELATED"/>
    <property type="match status" value="1"/>
</dbReference>
<sequence length="568" mass="65340">KYHYKCLPDERKSFRLLKLLPGKGEDPIRCELSIEDVDNAPPYEAISYTWGEPADKISVLCHGKHTIVAIHLRDALRRLRHENASRTLWADAICINQGDKKERGHQVQIMGPIFERAQRVLVWLGLGTDFDSGAAFELVRSLYPIFDALRYPSPNVEPPDLEAHVACVAQSQWEAFGELLCCPWFTRVWILQEIGLASEALVFCGEHWISWSDLIIVCDQIYLRCSKIRRAYKLYLTNVINIMDLSFKSDTEEDIRFILYTASNSDCSDDRDRMYALLGHAAFKQFCIDSRKSQFIVVDYSLPFLDFCFNVAAALLELDNPLNFLSIVSHTEDSIQAPERTSWAPQWDIPNWNSLFHYRFYSVSRSMAEHLSLYDRVLKVEGLLIDSVIFYSEKLRYWDIEGPLLTKTNTLNLLKKLWEDLKNMYPVSWSTESEKEHVFEKFCMTLNVGGAVRGKTGTHSLNIRDRMADCLAYFDKAGIELSSETRFNHQFEGGDSFRFLETSLGYSHHRCFFVTEKGHFGVGPTVMIPNDKVCVLFGASMPSILRPQENGDYRFCGQCYVHGIMYGE</sequence>
<gene>
    <name evidence="2" type="ORF">K452DRAFT_207083</name>
</gene>
<dbReference type="RefSeq" id="XP_033393273.1">
    <property type="nucleotide sequence ID" value="XM_033536116.1"/>
</dbReference>
<feature type="non-terminal residue" evidence="2">
    <location>
        <position position="568"/>
    </location>
</feature>
<name>A0A6A6B1U7_9PEZI</name>
<evidence type="ECO:0000259" key="1">
    <source>
        <dbReference type="Pfam" id="PF06985"/>
    </source>
</evidence>
<keyword evidence="3" id="KW-1185">Reference proteome</keyword>
<dbReference type="InterPro" id="IPR010730">
    <property type="entry name" value="HET"/>
</dbReference>
<dbReference type="PANTHER" id="PTHR24148:SF64">
    <property type="entry name" value="HETEROKARYON INCOMPATIBILITY DOMAIN-CONTAINING PROTEIN"/>
    <property type="match status" value="1"/>
</dbReference>
<protein>
    <recommendedName>
        <fullName evidence="1">Heterokaryon incompatibility domain-containing protein</fullName>
    </recommendedName>
</protein>
<evidence type="ECO:0000313" key="3">
    <source>
        <dbReference type="Proteomes" id="UP000799438"/>
    </source>
</evidence>
<dbReference type="GeneID" id="54293612"/>
<dbReference type="AlphaFoldDB" id="A0A6A6B1U7"/>
<reference evidence="2" key="1">
    <citation type="journal article" date="2020" name="Stud. Mycol.">
        <title>101 Dothideomycetes genomes: a test case for predicting lifestyles and emergence of pathogens.</title>
        <authorList>
            <person name="Haridas S."/>
            <person name="Albert R."/>
            <person name="Binder M."/>
            <person name="Bloem J."/>
            <person name="Labutti K."/>
            <person name="Salamov A."/>
            <person name="Andreopoulos B."/>
            <person name="Baker S."/>
            <person name="Barry K."/>
            <person name="Bills G."/>
            <person name="Bluhm B."/>
            <person name="Cannon C."/>
            <person name="Castanera R."/>
            <person name="Culley D."/>
            <person name="Daum C."/>
            <person name="Ezra D."/>
            <person name="Gonzalez J."/>
            <person name="Henrissat B."/>
            <person name="Kuo A."/>
            <person name="Liang C."/>
            <person name="Lipzen A."/>
            <person name="Lutzoni F."/>
            <person name="Magnuson J."/>
            <person name="Mondo S."/>
            <person name="Nolan M."/>
            <person name="Ohm R."/>
            <person name="Pangilinan J."/>
            <person name="Park H.-J."/>
            <person name="Ramirez L."/>
            <person name="Alfaro M."/>
            <person name="Sun H."/>
            <person name="Tritt A."/>
            <person name="Yoshinaga Y."/>
            <person name="Zwiers L.-H."/>
            <person name="Turgeon B."/>
            <person name="Goodwin S."/>
            <person name="Spatafora J."/>
            <person name="Crous P."/>
            <person name="Grigoriev I."/>
        </authorList>
    </citation>
    <scope>NUCLEOTIDE SEQUENCE</scope>
    <source>
        <strain evidence="2">CBS 121167</strain>
    </source>
</reference>
<dbReference type="OrthoDB" id="2157530at2759"/>
<dbReference type="Proteomes" id="UP000799438">
    <property type="component" value="Unassembled WGS sequence"/>
</dbReference>
<dbReference type="EMBL" id="ML995502">
    <property type="protein sequence ID" value="KAF2137558.1"/>
    <property type="molecule type" value="Genomic_DNA"/>
</dbReference>
<dbReference type="Pfam" id="PF06985">
    <property type="entry name" value="HET"/>
    <property type="match status" value="1"/>
</dbReference>
<feature type="non-terminal residue" evidence="2">
    <location>
        <position position="1"/>
    </location>
</feature>
<organism evidence="2 3">
    <name type="scientific">Aplosporella prunicola CBS 121167</name>
    <dbReference type="NCBI Taxonomy" id="1176127"/>
    <lineage>
        <taxon>Eukaryota</taxon>
        <taxon>Fungi</taxon>
        <taxon>Dikarya</taxon>
        <taxon>Ascomycota</taxon>
        <taxon>Pezizomycotina</taxon>
        <taxon>Dothideomycetes</taxon>
        <taxon>Dothideomycetes incertae sedis</taxon>
        <taxon>Botryosphaeriales</taxon>
        <taxon>Aplosporellaceae</taxon>
        <taxon>Aplosporella</taxon>
    </lineage>
</organism>
<feature type="domain" description="Heterokaryon incompatibility" evidence="1">
    <location>
        <begin position="43"/>
        <end position="193"/>
    </location>
</feature>